<keyword evidence="3" id="KW-1185">Reference proteome</keyword>
<organism evidence="2 3">
    <name type="scientific">Ophiobolus disseminans</name>
    <dbReference type="NCBI Taxonomy" id="1469910"/>
    <lineage>
        <taxon>Eukaryota</taxon>
        <taxon>Fungi</taxon>
        <taxon>Dikarya</taxon>
        <taxon>Ascomycota</taxon>
        <taxon>Pezizomycotina</taxon>
        <taxon>Dothideomycetes</taxon>
        <taxon>Pleosporomycetidae</taxon>
        <taxon>Pleosporales</taxon>
        <taxon>Pleosporineae</taxon>
        <taxon>Phaeosphaeriaceae</taxon>
        <taxon>Ophiobolus</taxon>
    </lineage>
</organism>
<dbReference type="Proteomes" id="UP000799424">
    <property type="component" value="Unassembled WGS sequence"/>
</dbReference>
<feature type="region of interest" description="Disordered" evidence="1">
    <location>
        <begin position="71"/>
        <end position="102"/>
    </location>
</feature>
<evidence type="ECO:0000256" key="1">
    <source>
        <dbReference type="SAM" id="MobiDB-lite"/>
    </source>
</evidence>
<accession>A0A6A7A6G9</accession>
<name>A0A6A7A6G9_9PLEO</name>
<sequence>MKRRRSFADTQARLASRDGRSSTAVAVAVRHQDTKTPTLEASRAERYASILSSQGAGPGAPPTAICSSIERRQSTPQRRRAVQVRVTGSGAPSKVQPHPERHRSHHHALWAGTSRACNFAKLISHRIAAHQAKAPAAPLPGGESHLMHILGHLKQANRSHVFP</sequence>
<reference evidence="2" key="1">
    <citation type="journal article" date="2020" name="Stud. Mycol.">
        <title>101 Dothideomycetes genomes: a test case for predicting lifestyles and emergence of pathogens.</title>
        <authorList>
            <person name="Haridas S."/>
            <person name="Albert R."/>
            <person name="Binder M."/>
            <person name="Bloem J."/>
            <person name="Labutti K."/>
            <person name="Salamov A."/>
            <person name="Andreopoulos B."/>
            <person name="Baker S."/>
            <person name="Barry K."/>
            <person name="Bills G."/>
            <person name="Bluhm B."/>
            <person name="Cannon C."/>
            <person name="Castanera R."/>
            <person name="Culley D."/>
            <person name="Daum C."/>
            <person name="Ezra D."/>
            <person name="Gonzalez J."/>
            <person name="Henrissat B."/>
            <person name="Kuo A."/>
            <person name="Liang C."/>
            <person name="Lipzen A."/>
            <person name="Lutzoni F."/>
            <person name="Magnuson J."/>
            <person name="Mondo S."/>
            <person name="Nolan M."/>
            <person name="Ohm R."/>
            <person name="Pangilinan J."/>
            <person name="Park H.-J."/>
            <person name="Ramirez L."/>
            <person name="Alfaro M."/>
            <person name="Sun H."/>
            <person name="Tritt A."/>
            <person name="Yoshinaga Y."/>
            <person name="Zwiers L.-H."/>
            <person name="Turgeon B."/>
            <person name="Goodwin S."/>
            <person name="Spatafora J."/>
            <person name="Crous P."/>
            <person name="Grigoriev I."/>
        </authorList>
    </citation>
    <scope>NUCLEOTIDE SEQUENCE</scope>
    <source>
        <strain evidence="2">CBS 113818</strain>
    </source>
</reference>
<dbReference type="AlphaFoldDB" id="A0A6A7A6G9"/>
<protein>
    <submittedName>
        <fullName evidence="2">Uncharacterized protein</fullName>
    </submittedName>
</protein>
<proteinExistence type="predicted"/>
<evidence type="ECO:0000313" key="3">
    <source>
        <dbReference type="Proteomes" id="UP000799424"/>
    </source>
</evidence>
<gene>
    <name evidence="2" type="ORF">CC86DRAFT_199410</name>
</gene>
<evidence type="ECO:0000313" key="2">
    <source>
        <dbReference type="EMBL" id="KAF2828882.1"/>
    </source>
</evidence>
<feature type="region of interest" description="Disordered" evidence="1">
    <location>
        <begin position="1"/>
        <end position="43"/>
    </location>
</feature>
<dbReference type="EMBL" id="MU006222">
    <property type="protein sequence ID" value="KAF2828882.1"/>
    <property type="molecule type" value="Genomic_DNA"/>
</dbReference>